<proteinExistence type="predicted"/>
<gene>
    <name evidence="3" type="ORF">SPLIT_LOCUS11260</name>
</gene>
<evidence type="ECO:0000313" key="4">
    <source>
        <dbReference type="Proteomes" id="UP001153321"/>
    </source>
</evidence>
<evidence type="ECO:0000313" key="3">
    <source>
        <dbReference type="EMBL" id="CAH1645908.1"/>
    </source>
</evidence>
<accession>A0A9P0N851</accession>
<feature type="compositionally biased region" description="Basic and acidic residues" evidence="1">
    <location>
        <begin position="185"/>
        <end position="198"/>
    </location>
</feature>
<dbReference type="EMBL" id="LR824538">
    <property type="protein sequence ID" value="CAH1645908.1"/>
    <property type="molecule type" value="Genomic_DNA"/>
</dbReference>
<dbReference type="Proteomes" id="UP001153321">
    <property type="component" value="Chromosome 7"/>
</dbReference>
<dbReference type="AlphaFoldDB" id="A0A9P0N851"/>
<sequence length="300" mass="31771">MRTRVLMVVREEADRVTVGRRDDGGVPSCLGELSGSASRLLRGSVAYLSAVALVVLTSATVVNRGPFAGHLFSSLGEFGVRHRAVEVLVGFARNAGLSRTRFGKSAVGRILGLGVSGRGFSGGVGFSRLLARSRVARLGPRGAVMGRGAAELTGELRFGSATLTLTRRRGRGGAPASDELSEPQPEPHETTLEAHDLDPPPLESARPHPSTPLSLPAAPRASSSPAGKLSRSPNDLASSFGSIGSCSMKGSLASGVPHLPSVLTVSTLTLHSSFLFSLCFHHYIYSCYHHFRLYYLYLQH</sequence>
<organism evidence="3 4">
    <name type="scientific">Spodoptera littoralis</name>
    <name type="common">Egyptian cotton leafworm</name>
    <dbReference type="NCBI Taxonomy" id="7109"/>
    <lineage>
        <taxon>Eukaryota</taxon>
        <taxon>Metazoa</taxon>
        <taxon>Ecdysozoa</taxon>
        <taxon>Arthropoda</taxon>
        <taxon>Hexapoda</taxon>
        <taxon>Insecta</taxon>
        <taxon>Pterygota</taxon>
        <taxon>Neoptera</taxon>
        <taxon>Endopterygota</taxon>
        <taxon>Lepidoptera</taxon>
        <taxon>Glossata</taxon>
        <taxon>Ditrysia</taxon>
        <taxon>Noctuoidea</taxon>
        <taxon>Noctuidae</taxon>
        <taxon>Amphipyrinae</taxon>
        <taxon>Spodoptera</taxon>
    </lineage>
</organism>
<evidence type="ECO:0000256" key="2">
    <source>
        <dbReference type="SAM" id="Phobius"/>
    </source>
</evidence>
<feature type="compositionally biased region" description="Low complexity" evidence="1">
    <location>
        <begin position="211"/>
        <end position="226"/>
    </location>
</feature>
<name>A0A9P0N851_SPOLI</name>
<evidence type="ECO:0000256" key="1">
    <source>
        <dbReference type="SAM" id="MobiDB-lite"/>
    </source>
</evidence>
<keyword evidence="4" id="KW-1185">Reference proteome</keyword>
<keyword evidence="2" id="KW-0812">Transmembrane</keyword>
<protein>
    <submittedName>
        <fullName evidence="3">Uncharacterized protein</fullName>
    </submittedName>
</protein>
<reference evidence="3" key="1">
    <citation type="submission" date="2022-02" db="EMBL/GenBank/DDBJ databases">
        <authorList>
            <person name="King R."/>
        </authorList>
    </citation>
    <scope>NUCLEOTIDE SEQUENCE</scope>
</reference>
<feature type="region of interest" description="Disordered" evidence="1">
    <location>
        <begin position="163"/>
        <end position="233"/>
    </location>
</feature>
<feature type="transmembrane region" description="Helical" evidence="2">
    <location>
        <begin position="45"/>
        <end position="62"/>
    </location>
</feature>
<keyword evidence="2" id="KW-0472">Membrane</keyword>
<keyword evidence="2" id="KW-1133">Transmembrane helix</keyword>